<dbReference type="Proteomes" id="UP000198211">
    <property type="component" value="Unassembled WGS sequence"/>
</dbReference>
<comment type="caution">
    <text evidence="2">The sequence shown here is derived from an EMBL/GenBank/DDBJ whole genome shotgun (WGS) entry which is preliminary data.</text>
</comment>
<name>A0A225WXV4_9STRA</name>
<dbReference type="EMBL" id="NBNE01000143">
    <property type="protein sequence ID" value="OWZ22362.1"/>
    <property type="molecule type" value="Genomic_DNA"/>
</dbReference>
<dbReference type="PANTHER" id="PTHR47027">
    <property type="entry name" value="REVERSE TRANSCRIPTASE DOMAIN-CONTAINING PROTEIN"/>
    <property type="match status" value="1"/>
</dbReference>
<evidence type="ECO:0000256" key="1">
    <source>
        <dbReference type="SAM" id="MobiDB-lite"/>
    </source>
</evidence>
<keyword evidence="2" id="KW-0255">Endonuclease</keyword>
<keyword evidence="2" id="KW-0378">Hydrolase</keyword>
<dbReference type="OrthoDB" id="117013at2759"/>
<proteinExistence type="predicted"/>
<keyword evidence="2" id="KW-0548">Nucleotidyltransferase</keyword>
<accession>A0A225WXV4</accession>
<reference evidence="3" key="1">
    <citation type="submission" date="2017-03" db="EMBL/GenBank/DDBJ databases">
        <title>Phytopthora megakarya and P. palmivora, two closely related causual agents of cacao black pod achieved similar genome size and gene model numbers by different mechanisms.</title>
        <authorList>
            <person name="Ali S."/>
            <person name="Shao J."/>
            <person name="Larry D.J."/>
            <person name="Kronmiller B."/>
            <person name="Shen D."/>
            <person name="Strem M.D."/>
            <person name="Melnick R.L."/>
            <person name="Guiltinan M.J."/>
            <person name="Tyler B.M."/>
            <person name="Meinhardt L.W."/>
            <person name="Bailey B.A."/>
        </authorList>
    </citation>
    <scope>NUCLEOTIDE SEQUENCE [LARGE SCALE GENOMIC DNA]</scope>
    <source>
        <strain evidence="3">zdho120</strain>
    </source>
</reference>
<evidence type="ECO:0000313" key="2">
    <source>
        <dbReference type="EMBL" id="OWZ22362.1"/>
    </source>
</evidence>
<keyword evidence="2" id="KW-0540">Nuclease</keyword>
<feature type="region of interest" description="Disordered" evidence="1">
    <location>
        <begin position="814"/>
        <end position="851"/>
    </location>
</feature>
<keyword evidence="3" id="KW-1185">Reference proteome</keyword>
<sequence length="933" mass="106571">MRRFCTDSQSWVGALTSSDHKIVTADFVSSGIRRRRYRRPEPATSELALAQLHHDSSVRMTYRSTLRARLKAIQAAGSAGLRFWTQFTQLHHPPSINTHKRFTDPELEKLFTEQWHLRLRINNDPKAGVKALRTQRNLLLHHIRSRFKAITNTIIDEKVSQIETLSISSQMISAVCMLFRKRTACTALKDAEDTTRTPVEADATPRPLNAPMTEDELVVASRQLSNGRSPGPDRIPAELLKHGADLFAGPLSSLLNKGFSTGQHIQLGEGLLACLPKPYKPAGELSNLRPIVLLTCIRKAISLVVLKRMSTARAQRFREALYILGIDLFHVFDTIDRDQLLSILKEILDEDSIRLIRLLLSDTKLSLRSGGRILPTFVSNIGTPEDFICTHLDIVERIKNEAPAVFARWSLKMNISKTDLTLVQRHEVTGPNVVTSADPLDQETWCNTRKLGSLLGEIEDVSNRKQLAAAALRRMWVIWIRPNKAYVLPILLYNCGTWALTHAHLTGLESFHRQQQRKVLQLHYPRYISNANPYERCGVEPLRVKLLSGRWRLFVLRRSTAISANYFMTSYFNTSSADGWRGRRRTTLPQVLAVDFETIPDDYHLRNDFDLDKLRHLAQDRSSWRRLTPLKIARDRLVHDEDTHTEYTSALTTELVTDIATATDTVAHQWQDTLDTNNETALETVGHSDQTVKNHKYDDQCLAELSEKQHMHRFCIYNDINTTTAQLRFETNKLLHHIRDQCSDLASIRLEENVRHIESLSGSIQMYAADREVTKKCVPRIFLCATSGKYILRRSTTNKLVSDHSLHQFYVPSRRSISPDTRPRPLTRPIEAEESQSAFKRPNNGRASGPDEILGKRLKYEAEVLAPQKLSPWRYSPEFYLPSTDTSNRIKLVSDWAAALWMPFEHTHGCAHVFNTTVKHFTSLASIYYEHST</sequence>
<gene>
    <name evidence="2" type="ORF">PHMEG_0002952</name>
</gene>
<organism evidence="2 3">
    <name type="scientific">Phytophthora megakarya</name>
    <dbReference type="NCBI Taxonomy" id="4795"/>
    <lineage>
        <taxon>Eukaryota</taxon>
        <taxon>Sar</taxon>
        <taxon>Stramenopiles</taxon>
        <taxon>Oomycota</taxon>
        <taxon>Peronosporomycetes</taxon>
        <taxon>Peronosporales</taxon>
        <taxon>Peronosporaceae</taxon>
        <taxon>Phytophthora</taxon>
    </lineage>
</organism>
<protein>
    <submittedName>
        <fullName evidence="2">Endonuclease Reverse transcriptase</fullName>
    </submittedName>
</protein>
<evidence type="ECO:0000313" key="3">
    <source>
        <dbReference type="Proteomes" id="UP000198211"/>
    </source>
</evidence>
<dbReference type="STRING" id="4795.A0A225WXV4"/>
<dbReference type="GO" id="GO:0003964">
    <property type="term" value="F:RNA-directed DNA polymerase activity"/>
    <property type="evidence" value="ECO:0007669"/>
    <property type="project" value="UniProtKB-KW"/>
</dbReference>
<dbReference type="PANTHER" id="PTHR47027:SF20">
    <property type="entry name" value="REVERSE TRANSCRIPTASE-LIKE PROTEIN WITH RNA-DIRECTED DNA POLYMERASE DOMAIN"/>
    <property type="match status" value="1"/>
</dbReference>
<keyword evidence="2" id="KW-0808">Transferase</keyword>
<dbReference type="AlphaFoldDB" id="A0A225WXV4"/>
<keyword evidence="2" id="KW-0695">RNA-directed DNA polymerase</keyword>
<dbReference type="GO" id="GO:0004519">
    <property type="term" value="F:endonuclease activity"/>
    <property type="evidence" value="ECO:0007669"/>
    <property type="project" value="UniProtKB-KW"/>
</dbReference>